<gene>
    <name evidence="2" type="ORF">DCC81_17640</name>
</gene>
<dbReference type="EMBL" id="QCYK01000002">
    <property type="protein sequence ID" value="PUZ26064.1"/>
    <property type="molecule type" value="Genomic_DNA"/>
</dbReference>
<dbReference type="Proteomes" id="UP000244450">
    <property type="component" value="Unassembled WGS sequence"/>
</dbReference>
<dbReference type="NCBIfam" id="TIGR03519">
    <property type="entry name" value="T9SS_PorP_fam"/>
    <property type="match status" value="1"/>
</dbReference>
<feature type="chain" id="PRO_5015768038" description="Type IX secretion system membrane protein PorP/SprF" evidence="1">
    <location>
        <begin position="24"/>
        <end position="322"/>
    </location>
</feature>
<comment type="caution">
    <text evidence="2">The sequence shown here is derived from an EMBL/GenBank/DDBJ whole genome shotgun (WGS) entry which is preliminary data.</text>
</comment>
<protein>
    <recommendedName>
        <fullName evidence="4">Type IX secretion system membrane protein PorP/SprF</fullName>
    </recommendedName>
</protein>
<evidence type="ECO:0000313" key="2">
    <source>
        <dbReference type="EMBL" id="PUZ26064.1"/>
    </source>
</evidence>
<evidence type="ECO:0000313" key="3">
    <source>
        <dbReference type="Proteomes" id="UP000244450"/>
    </source>
</evidence>
<dbReference type="RefSeq" id="WP_108687901.1">
    <property type="nucleotide sequence ID" value="NZ_QCYK01000002.1"/>
</dbReference>
<proteinExistence type="predicted"/>
<dbReference type="Pfam" id="PF11751">
    <property type="entry name" value="PorP_SprF"/>
    <property type="match status" value="1"/>
</dbReference>
<keyword evidence="1" id="KW-0732">Signal</keyword>
<dbReference type="InterPro" id="IPR019861">
    <property type="entry name" value="PorP/SprF_Bacteroidetes"/>
</dbReference>
<evidence type="ECO:0000256" key="1">
    <source>
        <dbReference type="SAM" id="SignalP"/>
    </source>
</evidence>
<feature type="signal peptide" evidence="1">
    <location>
        <begin position="1"/>
        <end position="23"/>
    </location>
</feature>
<reference evidence="2 3" key="1">
    <citation type="submission" date="2018-04" db="EMBL/GenBank/DDBJ databases">
        <title>Chitinophaga fuyangensis sp. nov., isolated from soil in a chemical factory.</title>
        <authorList>
            <person name="Chen K."/>
        </authorList>
    </citation>
    <scope>NUCLEOTIDE SEQUENCE [LARGE SCALE GENOMIC DNA]</scope>
    <source>
        <strain evidence="2 3">LY-1</strain>
    </source>
</reference>
<dbReference type="OrthoDB" id="626665at2"/>
<organism evidence="2 3">
    <name type="scientific">Chitinophaga parva</name>
    <dbReference type="NCBI Taxonomy" id="2169414"/>
    <lineage>
        <taxon>Bacteria</taxon>
        <taxon>Pseudomonadati</taxon>
        <taxon>Bacteroidota</taxon>
        <taxon>Chitinophagia</taxon>
        <taxon>Chitinophagales</taxon>
        <taxon>Chitinophagaceae</taxon>
        <taxon>Chitinophaga</taxon>
    </lineage>
</organism>
<sequence>MKKFLFILLITLCGIKVSAQQDAQFSQYMFNGLYINPAYAGYHEAWNVHAFYRNQWSSFPGAPKTFSVAADGNLKNERVGLGIQVMNDKLGASNNTSLYGTYAYRFPVNEEGDHRLSIGISAGFVQQHMDLSKLSPTSTALDPVLVNGRKDAMLPDARVGIYYNTEKWFAGFSANNLFTHAFQKSDALKEYLPLKPHLYFTLGGIFPVSEQLKLKPSLLVKEDMAGPTSIDINAMGLIQEKLWVGISYRSAYLKRNNLQDGLQQPSAMVFMADFIVSEKLRIGYAYDKTINSTVANNAPTNEISLGYYFRHKDGRVISPKYF</sequence>
<accession>A0A2T7BIG8</accession>
<name>A0A2T7BIG8_9BACT</name>
<dbReference type="AlphaFoldDB" id="A0A2T7BIG8"/>
<evidence type="ECO:0008006" key="4">
    <source>
        <dbReference type="Google" id="ProtNLM"/>
    </source>
</evidence>
<keyword evidence="3" id="KW-1185">Reference proteome</keyword>